<dbReference type="OrthoDB" id="9770043at2"/>
<evidence type="ECO:0000313" key="4">
    <source>
        <dbReference type="Proteomes" id="UP000466966"/>
    </source>
</evidence>
<proteinExistence type="predicted"/>
<evidence type="ECO:0000256" key="1">
    <source>
        <dbReference type="SAM" id="SignalP"/>
    </source>
</evidence>
<dbReference type="SUPFAM" id="SSF50952">
    <property type="entry name" value="Soluble quinoprotein glucose dehydrogenase"/>
    <property type="match status" value="1"/>
</dbReference>
<dbReference type="Proteomes" id="UP000466966">
    <property type="component" value="Unassembled WGS sequence"/>
</dbReference>
<protein>
    <submittedName>
        <fullName evidence="3">PQQ-dependent sugar dehydrogenase</fullName>
    </submittedName>
</protein>
<feature type="domain" description="Glucose/Sorbosone dehydrogenase" evidence="2">
    <location>
        <begin position="72"/>
        <end position="413"/>
    </location>
</feature>
<feature type="chain" id="PRO_5032816849" evidence="1">
    <location>
        <begin position="34"/>
        <end position="420"/>
    </location>
</feature>
<dbReference type="PANTHER" id="PTHR19328">
    <property type="entry name" value="HEDGEHOG-INTERACTING PROTEIN"/>
    <property type="match status" value="1"/>
</dbReference>
<dbReference type="RefSeq" id="WP_160771362.1">
    <property type="nucleotide sequence ID" value="NZ_WTYV01000002.1"/>
</dbReference>
<accession>A0A844YWU9</accession>
<dbReference type="Gene3D" id="2.120.10.30">
    <property type="entry name" value="TolB, C-terminal domain"/>
    <property type="match status" value="1"/>
</dbReference>
<gene>
    <name evidence="3" type="ORF">GRI99_07305</name>
</gene>
<organism evidence="3 4">
    <name type="scientific">Alteraurantiacibacter buctensis</name>
    <dbReference type="NCBI Taxonomy" id="1503981"/>
    <lineage>
        <taxon>Bacteria</taxon>
        <taxon>Pseudomonadati</taxon>
        <taxon>Pseudomonadota</taxon>
        <taxon>Alphaproteobacteria</taxon>
        <taxon>Sphingomonadales</taxon>
        <taxon>Erythrobacteraceae</taxon>
        <taxon>Alteraurantiacibacter</taxon>
    </lineage>
</organism>
<dbReference type="EMBL" id="WTYV01000002">
    <property type="protein sequence ID" value="MXO71448.1"/>
    <property type="molecule type" value="Genomic_DNA"/>
</dbReference>
<sequence length="420" mass="43715">MAPGPGAEGGGGVIRRRVAAAALALLAVTPALAQEARPPGVTPAPLADSYTFDTAEQHGVAATVVARGLPRSFALAFLPDGDLLVAERGGNLRLVRGATGPSPELLAQPVAGMPLPSATNRSFGLNDVSVDPDFAGTGLVYWTWNTVEPNTAQPDQPPQTGRFTIMRARLSGTALTQIETVFTAEQPGYPGGARVDLDASGHLWATTGSPFGAEAQDPASPYGKVLRLNADGSIPADNPFAGQPGAHPAVWSLGHRDQHALALLPDGTILTAEHGPNGGDELNRIERGANYGWPVVSLGRNYDGSGIDTARRHVDGMADPLVAWLPSIAPSGMVVYSGEAFPAWLGNVFIGSGRRGSIANTGGLERVVFNADWGELRRETLLTGLNQRVRDVAQGPDGLLYVLLDGPDTAVLRLSPAPLP</sequence>
<name>A0A844YWU9_9SPHN</name>
<keyword evidence="1" id="KW-0732">Signal</keyword>
<dbReference type="InterPro" id="IPR011041">
    <property type="entry name" value="Quinoprot_gluc/sorb_DH_b-prop"/>
</dbReference>
<feature type="signal peptide" evidence="1">
    <location>
        <begin position="1"/>
        <end position="33"/>
    </location>
</feature>
<dbReference type="Pfam" id="PF07995">
    <property type="entry name" value="GSDH"/>
    <property type="match status" value="1"/>
</dbReference>
<reference evidence="3 4" key="1">
    <citation type="submission" date="2019-12" db="EMBL/GenBank/DDBJ databases">
        <title>Genomic-based taxomic classification of the family Erythrobacteraceae.</title>
        <authorList>
            <person name="Xu L."/>
        </authorList>
    </citation>
    <scope>NUCLEOTIDE SEQUENCE [LARGE SCALE GENOMIC DNA]</scope>
    <source>
        <strain evidence="3 4">M0322</strain>
    </source>
</reference>
<keyword evidence="4" id="KW-1185">Reference proteome</keyword>
<dbReference type="PANTHER" id="PTHR19328:SF75">
    <property type="entry name" value="ALDOSE SUGAR DEHYDROGENASE YLII"/>
    <property type="match status" value="1"/>
</dbReference>
<dbReference type="InterPro" id="IPR011042">
    <property type="entry name" value="6-blade_b-propeller_TolB-like"/>
</dbReference>
<evidence type="ECO:0000313" key="3">
    <source>
        <dbReference type="EMBL" id="MXO71448.1"/>
    </source>
</evidence>
<comment type="caution">
    <text evidence="3">The sequence shown here is derived from an EMBL/GenBank/DDBJ whole genome shotgun (WGS) entry which is preliminary data.</text>
</comment>
<dbReference type="AlphaFoldDB" id="A0A844YWU9"/>
<dbReference type="InterPro" id="IPR012938">
    <property type="entry name" value="Glc/Sorbosone_DH"/>
</dbReference>
<evidence type="ECO:0000259" key="2">
    <source>
        <dbReference type="Pfam" id="PF07995"/>
    </source>
</evidence>